<evidence type="ECO:0000256" key="11">
    <source>
        <dbReference type="ARBA" id="ARBA00050938"/>
    </source>
</evidence>
<reference evidence="20" key="2">
    <citation type="submission" date="2008-08" db="EMBL/GenBank/DDBJ databases">
        <authorList>
            <consortium name="Diatom Consortium"/>
            <person name="Grigoriev I."/>
            <person name="Grimwood J."/>
            <person name="Kuo A."/>
            <person name="Otillar R.P."/>
            <person name="Salamov A."/>
            <person name="Detter J.C."/>
            <person name="Lindquist E."/>
            <person name="Shapiro H."/>
            <person name="Lucas S."/>
            <person name="Glavina del Rio T."/>
            <person name="Pitluck S."/>
            <person name="Rokhsar D."/>
            <person name="Bowler C."/>
        </authorList>
    </citation>
    <scope>GENOME REANNOTATION</scope>
    <source>
        <strain evidence="20">CCAP 1055/1</strain>
    </source>
</reference>
<organism evidence="19 20">
    <name type="scientific">Phaeodactylum tricornutum (strain CCAP 1055/1)</name>
    <dbReference type="NCBI Taxonomy" id="556484"/>
    <lineage>
        <taxon>Eukaryota</taxon>
        <taxon>Sar</taxon>
        <taxon>Stramenopiles</taxon>
        <taxon>Ochrophyta</taxon>
        <taxon>Bacillariophyta</taxon>
        <taxon>Bacillariophyceae</taxon>
        <taxon>Bacillariophycidae</taxon>
        <taxon>Naviculales</taxon>
        <taxon>Phaeodactylaceae</taxon>
        <taxon>Phaeodactylum</taxon>
    </lineage>
</organism>
<dbReference type="HOGENOM" id="CLU_009834_7_5_1"/>
<evidence type="ECO:0000313" key="20">
    <source>
        <dbReference type="Proteomes" id="UP000000759"/>
    </source>
</evidence>
<evidence type="ECO:0000256" key="8">
    <source>
        <dbReference type="ARBA" id="ARBA00023098"/>
    </source>
</evidence>
<name>B7FRZ1_PHATC</name>
<keyword evidence="20" id="KW-1185">Reference proteome</keyword>
<evidence type="ECO:0000256" key="17">
    <source>
        <dbReference type="ARBA" id="ARBA00083575"/>
    </source>
</evidence>
<dbReference type="InterPro" id="IPR029045">
    <property type="entry name" value="ClpP/crotonase-like_dom_sf"/>
</dbReference>
<sequence length="298" mass="32699">MFRIGTTLGKIAGNGGAAQWRKCAAMLSNSFSTTLSDLVSTDIDIETGVAVITMNYMPVNSLSLEMFQALSASIKSIEQDERLQALVLQSGNPSIFSAGLDLREMADPDPDRLNAFWTSFQQLYLDLYGSRLASIAAIEGHAPAAGCMLALSCDYRIMSETEDKHAPTIGLNETQFGIVAPPFLAQQLIDTIGRRPAELSLSLGTLYSPDDAMAIGLVDEVVSRDVVRQRAQETASQWARIPSVARVASKMLIRQDAIASLKQNREKDLEQFVSFCLDERTQKNLQAYLVKLTSRKKK</sequence>
<dbReference type="GeneID" id="7197104"/>
<comment type="catalytic activity">
    <reaction evidence="13">
        <text>(3Z)-dodecenoyl-CoA = (2E)-dodecenoyl-CoA</text>
        <dbReference type="Rhea" id="RHEA:23716"/>
        <dbReference type="ChEBI" id="CHEBI:57330"/>
        <dbReference type="ChEBI" id="CHEBI:58543"/>
        <dbReference type="EC" id="5.3.3.8"/>
    </reaction>
    <physiologicalReaction direction="left-to-right" evidence="13">
        <dbReference type="Rhea" id="RHEA:23717"/>
    </physiologicalReaction>
</comment>
<dbReference type="Gene3D" id="3.90.226.10">
    <property type="entry name" value="2-enoyl-CoA Hydratase, Chain A, domain 1"/>
    <property type="match status" value="1"/>
</dbReference>
<dbReference type="AlphaFoldDB" id="B7FRZ1"/>
<protein>
    <recommendedName>
        <fullName evidence="16">Enoyl-CoA delta isomerase 1, mitochondrial</fullName>
    </recommendedName>
    <alternativeName>
        <fullName evidence="17">3,2-trans-enoyl-CoA isomerase</fullName>
    </alternativeName>
</protein>
<dbReference type="InterPro" id="IPR001753">
    <property type="entry name" value="Enoyl-CoA_hydra/iso"/>
</dbReference>
<dbReference type="PANTHER" id="PTHR11941:SF45">
    <property type="entry name" value="ENOYL-COA DELTA ISOMERASE 1, MITOCHONDRIAL"/>
    <property type="match status" value="1"/>
</dbReference>
<dbReference type="CDD" id="cd06558">
    <property type="entry name" value="crotonase-like"/>
    <property type="match status" value="1"/>
</dbReference>
<dbReference type="PROSITE" id="PS00166">
    <property type="entry name" value="ENOYL_COA_HYDRATASE"/>
    <property type="match status" value="1"/>
</dbReference>
<comment type="catalytic activity">
    <reaction evidence="14">
        <text>(3Z)-octenoyl-CoA = (2E)-octenoyl-CoA</text>
        <dbReference type="Rhea" id="RHEA:46044"/>
        <dbReference type="ChEBI" id="CHEBI:62242"/>
        <dbReference type="ChEBI" id="CHEBI:85640"/>
    </reaction>
    <physiologicalReaction direction="left-to-right" evidence="14">
        <dbReference type="Rhea" id="RHEA:46045"/>
    </physiologicalReaction>
</comment>
<evidence type="ECO:0000256" key="6">
    <source>
        <dbReference type="ARBA" id="ARBA00022946"/>
    </source>
</evidence>
<evidence type="ECO:0000256" key="4">
    <source>
        <dbReference type="ARBA" id="ARBA00011233"/>
    </source>
</evidence>
<dbReference type="FunFam" id="3.90.226.10:FF:000034">
    <property type="entry name" value="Enoyl-CoA delta isomerase 1"/>
    <property type="match status" value="1"/>
</dbReference>
<dbReference type="EMBL" id="CM000606">
    <property type="protein sequence ID" value="EEC50701.1"/>
    <property type="molecule type" value="Genomic_DNA"/>
</dbReference>
<evidence type="ECO:0000256" key="10">
    <source>
        <dbReference type="ARBA" id="ARBA00023235"/>
    </source>
</evidence>
<evidence type="ECO:0000256" key="12">
    <source>
        <dbReference type="ARBA" id="ARBA00051293"/>
    </source>
</evidence>
<dbReference type="STRING" id="556484.B7FRZ1"/>
<dbReference type="PANTHER" id="PTHR11941">
    <property type="entry name" value="ENOYL-COA HYDRATASE-RELATED"/>
    <property type="match status" value="1"/>
</dbReference>
<dbReference type="InParanoid" id="B7FRZ1"/>
<evidence type="ECO:0000256" key="3">
    <source>
        <dbReference type="ARBA" id="ARBA00005254"/>
    </source>
</evidence>
<evidence type="ECO:0000313" key="19">
    <source>
        <dbReference type="EMBL" id="EEC50701.1"/>
    </source>
</evidence>
<dbReference type="GO" id="GO:0006635">
    <property type="term" value="P:fatty acid beta-oxidation"/>
    <property type="evidence" value="ECO:0007669"/>
    <property type="project" value="TreeGrafter"/>
</dbReference>
<dbReference type="Gene3D" id="6.10.250.170">
    <property type="match status" value="1"/>
</dbReference>
<dbReference type="InterPro" id="IPR018376">
    <property type="entry name" value="Enoyl-CoA_hyd/isom_CS"/>
</dbReference>
<keyword evidence="9" id="KW-0496">Mitochondrion</keyword>
<comment type="pathway">
    <text evidence="2">Lipid metabolism; fatty acid beta-oxidation.</text>
</comment>
<dbReference type="Pfam" id="PF00378">
    <property type="entry name" value="ECH_1"/>
    <property type="match status" value="1"/>
</dbReference>
<evidence type="ECO:0000256" key="18">
    <source>
        <dbReference type="RuleBase" id="RU003707"/>
    </source>
</evidence>
<gene>
    <name evidence="19" type="ORF">PHATRDRAFT_18064</name>
</gene>
<keyword evidence="5" id="KW-0276">Fatty acid metabolism</keyword>
<dbReference type="SUPFAM" id="SSF52096">
    <property type="entry name" value="ClpP/crotonase"/>
    <property type="match status" value="1"/>
</dbReference>
<evidence type="ECO:0000256" key="2">
    <source>
        <dbReference type="ARBA" id="ARBA00005005"/>
    </source>
</evidence>
<evidence type="ECO:0000256" key="14">
    <source>
        <dbReference type="ARBA" id="ARBA00052542"/>
    </source>
</evidence>
<keyword evidence="8" id="KW-0443">Lipid metabolism</keyword>
<comment type="catalytic activity">
    <reaction evidence="12">
        <text>(2E)-tetradecenoyl-CoA = (3Z)-tetradecenoyl-CoA</text>
        <dbReference type="Rhea" id="RHEA:29847"/>
        <dbReference type="ChEBI" id="CHEBI:61405"/>
        <dbReference type="ChEBI" id="CHEBI:61968"/>
    </reaction>
    <physiologicalReaction direction="right-to-left" evidence="12">
        <dbReference type="Rhea" id="RHEA:29849"/>
    </physiologicalReaction>
</comment>
<accession>B7FRZ1</accession>
<comment type="subunit">
    <text evidence="4">Homotrimer.</text>
</comment>
<dbReference type="PaxDb" id="2850-Phatr18064"/>
<comment type="function">
    <text evidence="15">Key enzyme of fatty acid beta-oxidation. Able to isomerize both 3-cis (3Z) and 3-trans (3E) double bonds into the 2-trans (2E) form in a range of enoyl-CoA species, with a preference for (3Z)-enoyl-CoAs over (3E)-enoyl-CoAs. The catalytic efficiency of this enzyme is not affected by the fatty acyl chain length.</text>
</comment>
<evidence type="ECO:0000256" key="7">
    <source>
        <dbReference type="ARBA" id="ARBA00022990"/>
    </source>
</evidence>
<keyword evidence="7" id="KW-0007">Acetylation</keyword>
<comment type="subcellular location">
    <subcellularLocation>
        <location evidence="1">Mitochondrion matrix</location>
    </subcellularLocation>
</comment>
<comment type="catalytic activity">
    <reaction evidence="11">
        <text>(3Z)-decenoyl-CoA = (2E)-decenoyl-CoA</text>
        <dbReference type="Rhea" id="RHEA:77195"/>
        <dbReference type="ChEBI" id="CHEBI:61406"/>
        <dbReference type="ChEBI" id="CHEBI:195601"/>
    </reaction>
    <physiologicalReaction direction="left-to-right" evidence="11">
        <dbReference type="Rhea" id="RHEA:77196"/>
    </physiologicalReaction>
</comment>
<dbReference type="OMA" id="ALCKCAE"/>
<dbReference type="OrthoDB" id="1696280at2759"/>
<dbReference type="Proteomes" id="UP000000759">
    <property type="component" value="Chromosome 2"/>
</dbReference>
<reference evidence="19 20" key="1">
    <citation type="journal article" date="2008" name="Nature">
        <title>The Phaeodactylum genome reveals the evolutionary history of diatom genomes.</title>
        <authorList>
            <person name="Bowler C."/>
            <person name="Allen A.E."/>
            <person name="Badger J.H."/>
            <person name="Grimwood J."/>
            <person name="Jabbari K."/>
            <person name="Kuo A."/>
            <person name="Maheswari U."/>
            <person name="Martens C."/>
            <person name="Maumus F."/>
            <person name="Otillar R.P."/>
            <person name="Rayko E."/>
            <person name="Salamov A."/>
            <person name="Vandepoele K."/>
            <person name="Beszteri B."/>
            <person name="Gruber A."/>
            <person name="Heijde M."/>
            <person name="Katinka M."/>
            <person name="Mock T."/>
            <person name="Valentin K."/>
            <person name="Verret F."/>
            <person name="Berges J.A."/>
            <person name="Brownlee C."/>
            <person name="Cadoret J.P."/>
            <person name="Chiovitti A."/>
            <person name="Choi C.J."/>
            <person name="Coesel S."/>
            <person name="De Martino A."/>
            <person name="Detter J.C."/>
            <person name="Durkin C."/>
            <person name="Falciatore A."/>
            <person name="Fournet J."/>
            <person name="Haruta M."/>
            <person name="Huysman M.J."/>
            <person name="Jenkins B.D."/>
            <person name="Jiroutova K."/>
            <person name="Jorgensen R.E."/>
            <person name="Joubert Y."/>
            <person name="Kaplan A."/>
            <person name="Kroger N."/>
            <person name="Kroth P.G."/>
            <person name="La Roche J."/>
            <person name="Lindquist E."/>
            <person name="Lommer M."/>
            <person name="Martin-Jezequel V."/>
            <person name="Lopez P.J."/>
            <person name="Lucas S."/>
            <person name="Mangogna M."/>
            <person name="McGinnis K."/>
            <person name="Medlin L.K."/>
            <person name="Montsant A."/>
            <person name="Oudot-Le Secq M.P."/>
            <person name="Napoli C."/>
            <person name="Obornik M."/>
            <person name="Parker M.S."/>
            <person name="Petit J.L."/>
            <person name="Porcel B.M."/>
            <person name="Poulsen N."/>
            <person name="Robison M."/>
            <person name="Rychlewski L."/>
            <person name="Rynearson T.A."/>
            <person name="Schmutz J."/>
            <person name="Shapiro H."/>
            <person name="Siaut M."/>
            <person name="Stanley M."/>
            <person name="Sussman M.R."/>
            <person name="Taylor A.R."/>
            <person name="Vardi A."/>
            <person name="von Dassow P."/>
            <person name="Vyverman W."/>
            <person name="Willis A."/>
            <person name="Wyrwicz L.S."/>
            <person name="Rokhsar D.S."/>
            <person name="Weissenbach J."/>
            <person name="Armbrust E.V."/>
            <person name="Green B.R."/>
            <person name="Van de Peer Y."/>
            <person name="Grigoriev I.V."/>
        </authorList>
    </citation>
    <scope>NUCLEOTIDE SEQUENCE [LARGE SCALE GENOMIC DNA]</scope>
    <source>
        <strain evidence="19 20">CCAP 1055/1</strain>
    </source>
</reference>
<dbReference type="eggNOG" id="KOG1683">
    <property type="taxonomic scope" value="Eukaryota"/>
</dbReference>
<evidence type="ECO:0000256" key="16">
    <source>
        <dbReference type="ARBA" id="ARBA00068317"/>
    </source>
</evidence>
<keyword evidence="6" id="KW-0809">Transit peptide</keyword>
<evidence type="ECO:0000256" key="15">
    <source>
        <dbReference type="ARBA" id="ARBA00056147"/>
    </source>
</evidence>
<proteinExistence type="inferred from homology"/>
<evidence type="ECO:0000256" key="5">
    <source>
        <dbReference type="ARBA" id="ARBA00022832"/>
    </source>
</evidence>
<keyword evidence="10" id="KW-0413">Isomerase</keyword>
<dbReference type="RefSeq" id="XP_002177887.1">
    <property type="nucleotide sequence ID" value="XM_002177851.1"/>
</dbReference>
<comment type="similarity">
    <text evidence="3 18">Belongs to the enoyl-CoA hydratase/isomerase family.</text>
</comment>
<dbReference type="KEGG" id="pti:PHATRDRAFT_18064"/>
<dbReference type="GO" id="GO:0004165">
    <property type="term" value="F:delta(3)-delta(2)-enoyl-CoA isomerase activity"/>
    <property type="evidence" value="ECO:0007669"/>
    <property type="project" value="UniProtKB-EC"/>
</dbReference>
<evidence type="ECO:0000256" key="13">
    <source>
        <dbReference type="ARBA" id="ARBA00052376"/>
    </source>
</evidence>
<evidence type="ECO:0000256" key="9">
    <source>
        <dbReference type="ARBA" id="ARBA00023128"/>
    </source>
</evidence>
<evidence type="ECO:0000256" key="1">
    <source>
        <dbReference type="ARBA" id="ARBA00004305"/>
    </source>
</evidence>
<dbReference type="GO" id="GO:0005759">
    <property type="term" value="C:mitochondrial matrix"/>
    <property type="evidence" value="ECO:0007669"/>
    <property type="project" value="UniProtKB-SubCell"/>
</dbReference>